<evidence type="ECO:0000259" key="5">
    <source>
        <dbReference type="Pfam" id="PF16755"/>
    </source>
</evidence>
<dbReference type="Gene3D" id="2.130.10.10">
    <property type="entry name" value="YVTN repeat-like/Quinoprotein amine dehydrogenase"/>
    <property type="match status" value="1"/>
</dbReference>
<feature type="compositionally biased region" description="Basic and acidic residues" evidence="4">
    <location>
        <begin position="713"/>
        <end position="728"/>
    </location>
</feature>
<proteinExistence type="predicted"/>
<feature type="domain" description="Nucleoporin Nup159/Nup146 N-terminal" evidence="5">
    <location>
        <begin position="55"/>
        <end position="416"/>
    </location>
</feature>
<feature type="compositionally biased region" description="Basic and acidic residues" evidence="4">
    <location>
        <begin position="909"/>
        <end position="924"/>
    </location>
</feature>
<evidence type="ECO:0000256" key="1">
    <source>
        <dbReference type="ARBA" id="ARBA00004123"/>
    </source>
</evidence>
<dbReference type="GeneID" id="25034705"/>
<evidence type="ECO:0000256" key="4">
    <source>
        <dbReference type="SAM" id="MobiDB-lite"/>
    </source>
</evidence>
<dbReference type="OrthoDB" id="248320at2759"/>
<dbReference type="Proteomes" id="UP000015464">
    <property type="component" value="Unassembled WGS sequence"/>
</dbReference>
<dbReference type="Pfam" id="PF16755">
    <property type="entry name" value="Beta-prop_NUP159_NUP214"/>
    <property type="match status" value="1"/>
</dbReference>
<feature type="region of interest" description="Disordered" evidence="4">
    <location>
        <begin position="655"/>
        <end position="939"/>
    </location>
</feature>
<dbReference type="eggNOG" id="KOG3630">
    <property type="taxonomic scope" value="Eukaryota"/>
</dbReference>
<feature type="compositionally biased region" description="Basic and acidic residues" evidence="4">
    <location>
        <begin position="761"/>
        <end position="775"/>
    </location>
</feature>
<dbReference type="InterPro" id="IPR039462">
    <property type="entry name" value="Nup159/Nup146_N"/>
</dbReference>
<comment type="subcellular location">
    <subcellularLocation>
        <location evidence="1">Nucleus</location>
    </subcellularLocation>
</comment>
<gene>
    <name evidence="6" type="ORF">SPOG_00373</name>
</gene>
<feature type="compositionally biased region" description="Basic and acidic residues" evidence="4">
    <location>
        <begin position="833"/>
        <end position="846"/>
    </location>
</feature>
<evidence type="ECO:0000313" key="7">
    <source>
        <dbReference type="Proteomes" id="UP000015464"/>
    </source>
</evidence>
<dbReference type="OMA" id="VEMFAIN"/>
<feature type="compositionally biased region" description="Polar residues" evidence="4">
    <location>
        <begin position="685"/>
        <end position="697"/>
    </location>
</feature>
<keyword evidence="7" id="KW-1185">Reference proteome</keyword>
<feature type="compositionally biased region" description="Acidic residues" evidence="4">
    <location>
        <begin position="785"/>
        <end position="794"/>
    </location>
</feature>
<feature type="compositionally biased region" description="Basic and acidic residues" evidence="4">
    <location>
        <begin position="797"/>
        <end position="820"/>
    </location>
</feature>
<reference evidence="6 7" key="1">
    <citation type="journal article" date="2011" name="Science">
        <title>Comparative functional genomics of the fission yeasts.</title>
        <authorList>
            <person name="Rhind N."/>
            <person name="Chen Z."/>
            <person name="Yassour M."/>
            <person name="Thompson D.A."/>
            <person name="Haas B.J."/>
            <person name="Habib N."/>
            <person name="Wapinski I."/>
            <person name="Roy S."/>
            <person name="Lin M.F."/>
            <person name="Heiman D.I."/>
            <person name="Young S.K."/>
            <person name="Furuya K."/>
            <person name="Guo Y."/>
            <person name="Pidoux A."/>
            <person name="Chen H.M."/>
            <person name="Robbertse B."/>
            <person name="Goldberg J.M."/>
            <person name="Aoki K."/>
            <person name="Bayne E.H."/>
            <person name="Berlin A.M."/>
            <person name="Desjardins C.A."/>
            <person name="Dobbs E."/>
            <person name="Dukaj L."/>
            <person name="Fan L."/>
            <person name="FitzGerald M.G."/>
            <person name="French C."/>
            <person name="Gujja S."/>
            <person name="Hansen K."/>
            <person name="Keifenheim D."/>
            <person name="Levin J.Z."/>
            <person name="Mosher R.A."/>
            <person name="Mueller C.A."/>
            <person name="Pfiffner J."/>
            <person name="Priest M."/>
            <person name="Russ C."/>
            <person name="Smialowska A."/>
            <person name="Swoboda P."/>
            <person name="Sykes S.M."/>
            <person name="Vaughn M."/>
            <person name="Vengrova S."/>
            <person name="Yoder R."/>
            <person name="Zeng Q."/>
            <person name="Allshire R."/>
            <person name="Baulcombe D."/>
            <person name="Birren B.W."/>
            <person name="Brown W."/>
            <person name="Ekwall K."/>
            <person name="Kellis M."/>
            <person name="Leatherwood J."/>
            <person name="Levin H."/>
            <person name="Margalit H."/>
            <person name="Martienssen R."/>
            <person name="Nieduszynski C.A."/>
            <person name="Spatafora J.W."/>
            <person name="Friedman N."/>
            <person name="Dalgaard J.Z."/>
            <person name="Baumann P."/>
            <person name="Niki H."/>
            <person name="Regev A."/>
            <person name="Nusbaum C."/>
        </authorList>
    </citation>
    <scope>NUCLEOTIDE SEQUENCE [LARGE SCALE GENOMIC DNA]</scope>
    <source>
        <strain evidence="7">OY26 / ATCC MYA-4695 / CBS 11777 / NBRC 106824 / NRRL Y48691</strain>
    </source>
</reference>
<dbReference type="SUPFAM" id="SSF117289">
    <property type="entry name" value="Nucleoporin domain"/>
    <property type="match status" value="1"/>
</dbReference>
<feature type="compositionally biased region" description="Basic and acidic residues" evidence="4">
    <location>
        <begin position="874"/>
        <end position="895"/>
    </location>
</feature>
<keyword evidence="3" id="KW-0539">Nucleus</keyword>
<accession>S9X4F4</accession>
<feature type="compositionally biased region" description="Basic and acidic residues" evidence="4">
    <location>
        <begin position="737"/>
        <end position="748"/>
    </location>
</feature>
<evidence type="ECO:0000313" key="6">
    <source>
        <dbReference type="EMBL" id="EPY51952.1"/>
    </source>
</evidence>
<sequence>MNTDNPFAALTPSPAPFAGNTHHAEIEEADTSSFLFSALKIGTTVSLAQPTSSDPPAKSRLFAIHNLTKVFVAGVPNGLVLGSTSILQKCLDEASMNAGPQQLPESSEVVHLAIPNSNFSFVDFTSQGTCIVAYDLSSQEIVVFNTTSCLEGNVSPRWKTQLPNLDFVLPNPEIDDLVALHLTTQELCILSISQATIHPPIAREATCVAWSRRGKQCAVGFLNGSIVQYTPDGQAKQEIAAPSDLQDFYVQDIAWMENREFIVYYSPITALASSEPVHESVCYIISLGIDKSITYAVATDPTPPFGADYRHDHHYFSLLQSWHPNLRSLVIVSATSSSDIGLFAHMADSNSWKSLVITEETKRASLPYSQAREQDTSPLSLSLDLTSTERIEKPLSPVEVPADCPPLPILWVYDNDYQLSGFRFMYTDAIMENSLYPEMVVAKSVSGTETVRTSNNENVSSFASLSEPPKFGSQMSFGAFQTQKPAQASAFGQSQGSPFTAPSATPKFGESSFSFNFNTTPANNAFTPNNSFAGFGTKSTSSAFSSFASALTPANLSNVPKDNEASNIFGNAKVPEKQPSVFQFNPVEKAEPEKDMENEKVGTLANADVEPSTTDDKAGNSNINWGSGLFGKAAQPSFSFGLSLNDKTPNENFSVFGAKSKDTTAPSTDQASTKPFSFAPPDKSVFTSSIKPTTPASNAPELPRSESVSMESLTEKPEQKDNTVEVLERYTLNVSLENKETDEKHAEATVDEGLLASDNVETEKANSIDKRDIQNDRQSPFIEELKDDDTDEIALEAQKESVTDTMPKESVLETEDKLLDTELSEEENLLRTVSHETNESDDWEKVEGEEDFDEAATTKPEDFHEETPEVSAAAEEKLTEKEADKESSIDKDAKKQISKNEPSDSYSEDINKEDVAEKEPEPERQGVPSLKGKVSEGAFDLPSAEERSIIASDLKEPEESVVSEAPKLLEKKPVPLETLDLLEDMQEIVSTESNPMVNAFENLYLHFEAEMDLVTRNMEKLVNYVNDQSNTGYSNDIYPNMTCLPNDTQTLESLLDEMNLWTSGKTEYDKKLETLRVTLVRLSAKRVQIQRLVNAHTDPVFINRLKLRQLGPEALRRQKELRVSMEKIQKLMTSVENMAFDVRLSDVQNRKRLSLASIEVACSRVATVLAQRERELLKLEVEVKGLFGSNPNGPFIMDDLSSSLISSLEKGSDSLFGLREGSRSSAKTEVQRQDEFCDIIFNSLLLLRKSI</sequence>
<feature type="compositionally biased region" description="Polar residues" evidence="4">
    <location>
        <begin position="663"/>
        <end position="675"/>
    </location>
</feature>
<dbReference type="STRING" id="653667.S9X4F4"/>
<dbReference type="HOGENOM" id="CLU_257817_0_0_1"/>
<dbReference type="EMBL" id="KE546990">
    <property type="protein sequence ID" value="EPY51952.1"/>
    <property type="molecule type" value="Genomic_DNA"/>
</dbReference>
<organism evidence="6 7">
    <name type="scientific">Schizosaccharomyces cryophilus (strain OY26 / ATCC MYA-4695 / CBS 11777 / NBRC 106824 / NRRL Y48691)</name>
    <name type="common">Fission yeast</name>
    <dbReference type="NCBI Taxonomy" id="653667"/>
    <lineage>
        <taxon>Eukaryota</taxon>
        <taxon>Fungi</taxon>
        <taxon>Dikarya</taxon>
        <taxon>Ascomycota</taxon>
        <taxon>Taphrinomycotina</taxon>
        <taxon>Schizosaccharomycetes</taxon>
        <taxon>Schizosaccharomycetales</taxon>
        <taxon>Schizosaccharomycetaceae</taxon>
        <taxon>Schizosaccharomyces</taxon>
    </lineage>
</organism>
<protein>
    <submittedName>
        <fullName evidence="6">Nucleoporin Nup146</fullName>
    </submittedName>
</protein>
<keyword evidence="2" id="KW-0813">Transport</keyword>
<dbReference type="RefSeq" id="XP_013023336.1">
    <property type="nucleotide sequence ID" value="XM_013167882.1"/>
</dbReference>
<dbReference type="GO" id="GO:0005634">
    <property type="term" value="C:nucleus"/>
    <property type="evidence" value="ECO:0007669"/>
    <property type="project" value="UniProtKB-SubCell"/>
</dbReference>
<evidence type="ECO:0000256" key="2">
    <source>
        <dbReference type="ARBA" id="ARBA00022448"/>
    </source>
</evidence>
<dbReference type="AlphaFoldDB" id="S9X4F4"/>
<evidence type="ECO:0000256" key="3">
    <source>
        <dbReference type="ARBA" id="ARBA00023242"/>
    </source>
</evidence>
<name>S9X4F4_SCHCR</name>
<dbReference type="InterPro" id="IPR015943">
    <property type="entry name" value="WD40/YVTN_repeat-like_dom_sf"/>
</dbReference>